<dbReference type="EMBL" id="BONY01000090">
    <property type="protein sequence ID" value="GIH10304.1"/>
    <property type="molecule type" value="Genomic_DNA"/>
</dbReference>
<evidence type="ECO:0000313" key="2">
    <source>
        <dbReference type="Proteomes" id="UP000612899"/>
    </source>
</evidence>
<dbReference type="Proteomes" id="UP000612899">
    <property type="component" value="Unassembled WGS sequence"/>
</dbReference>
<sequence length="102" mass="11327">MTTYYINVRQYVHRCPAEPNRHHVIQRQQTIVATTPGGPCLKPISVQGQEFPCGRIAVYENQCAACKTQVVVNHVDTIDLGFQGAAELVAAAYQDTLFEAHQ</sequence>
<dbReference type="RefSeq" id="WP_203914019.1">
    <property type="nucleotide sequence ID" value="NZ_BONY01000090.1"/>
</dbReference>
<proteinExistence type="predicted"/>
<accession>A0A8J3QG02</accession>
<comment type="caution">
    <text evidence="1">The sequence shown here is derived from an EMBL/GenBank/DDBJ whole genome shotgun (WGS) entry which is preliminary data.</text>
</comment>
<dbReference type="AlphaFoldDB" id="A0A8J3QG02"/>
<gene>
    <name evidence="1" type="ORF">Rhe02_83710</name>
</gene>
<organism evidence="1 2">
    <name type="scientific">Rhizocola hellebori</name>
    <dbReference type="NCBI Taxonomy" id="1392758"/>
    <lineage>
        <taxon>Bacteria</taxon>
        <taxon>Bacillati</taxon>
        <taxon>Actinomycetota</taxon>
        <taxon>Actinomycetes</taxon>
        <taxon>Micromonosporales</taxon>
        <taxon>Micromonosporaceae</taxon>
        <taxon>Rhizocola</taxon>
    </lineage>
</organism>
<protein>
    <submittedName>
        <fullName evidence="1">Uncharacterized protein</fullName>
    </submittedName>
</protein>
<evidence type="ECO:0000313" key="1">
    <source>
        <dbReference type="EMBL" id="GIH10304.1"/>
    </source>
</evidence>
<keyword evidence="2" id="KW-1185">Reference proteome</keyword>
<name>A0A8J3QG02_9ACTN</name>
<reference evidence="1" key="1">
    <citation type="submission" date="2021-01" db="EMBL/GenBank/DDBJ databases">
        <title>Whole genome shotgun sequence of Rhizocola hellebori NBRC 109834.</title>
        <authorList>
            <person name="Komaki H."/>
            <person name="Tamura T."/>
        </authorList>
    </citation>
    <scope>NUCLEOTIDE SEQUENCE</scope>
    <source>
        <strain evidence="1">NBRC 109834</strain>
    </source>
</reference>